<accession>A0A2H3JNZ2</accession>
<dbReference type="Proteomes" id="UP000218811">
    <property type="component" value="Unassembled WGS sequence"/>
</dbReference>
<name>A0A2H3JNZ2_WOLCO</name>
<gene>
    <name evidence="2" type="ORF">WOLCODRAFT_159007</name>
</gene>
<dbReference type="EMBL" id="KB467998">
    <property type="protein sequence ID" value="PCH39438.1"/>
    <property type="molecule type" value="Genomic_DNA"/>
</dbReference>
<reference evidence="2 3" key="1">
    <citation type="journal article" date="2012" name="Science">
        <title>The Paleozoic origin of enzymatic lignin decomposition reconstructed from 31 fungal genomes.</title>
        <authorList>
            <person name="Floudas D."/>
            <person name="Binder M."/>
            <person name="Riley R."/>
            <person name="Barry K."/>
            <person name="Blanchette R.A."/>
            <person name="Henrissat B."/>
            <person name="Martinez A.T."/>
            <person name="Otillar R."/>
            <person name="Spatafora J.W."/>
            <person name="Yadav J.S."/>
            <person name="Aerts A."/>
            <person name="Benoit I."/>
            <person name="Boyd A."/>
            <person name="Carlson A."/>
            <person name="Copeland A."/>
            <person name="Coutinho P.M."/>
            <person name="de Vries R.P."/>
            <person name="Ferreira P."/>
            <person name="Findley K."/>
            <person name="Foster B."/>
            <person name="Gaskell J."/>
            <person name="Glotzer D."/>
            <person name="Gorecki P."/>
            <person name="Heitman J."/>
            <person name="Hesse C."/>
            <person name="Hori C."/>
            <person name="Igarashi K."/>
            <person name="Jurgens J.A."/>
            <person name="Kallen N."/>
            <person name="Kersten P."/>
            <person name="Kohler A."/>
            <person name="Kuees U."/>
            <person name="Kumar T.K.A."/>
            <person name="Kuo A."/>
            <person name="LaButti K."/>
            <person name="Larrondo L.F."/>
            <person name="Lindquist E."/>
            <person name="Ling A."/>
            <person name="Lombard V."/>
            <person name="Lucas S."/>
            <person name="Lundell T."/>
            <person name="Martin R."/>
            <person name="McLaughlin D.J."/>
            <person name="Morgenstern I."/>
            <person name="Morin E."/>
            <person name="Murat C."/>
            <person name="Nagy L.G."/>
            <person name="Nolan M."/>
            <person name="Ohm R.A."/>
            <person name="Patyshakuliyeva A."/>
            <person name="Rokas A."/>
            <person name="Ruiz-Duenas F.J."/>
            <person name="Sabat G."/>
            <person name="Salamov A."/>
            <person name="Samejima M."/>
            <person name="Schmutz J."/>
            <person name="Slot J.C."/>
            <person name="St John F."/>
            <person name="Stenlid J."/>
            <person name="Sun H."/>
            <person name="Sun S."/>
            <person name="Syed K."/>
            <person name="Tsang A."/>
            <person name="Wiebenga A."/>
            <person name="Young D."/>
            <person name="Pisabarro A."/>
            <person name="Eastwood D.C."/>
            <person name="Martin F."/>
            <person name="Cullen D."/>
            <person name="Grigoriev I.V."/>
            <person name="Hibbett D.S."/>
        </authorList>
    </citation>
    <scope>NUCLEOTIDE SEQUENCE [LARGE SCALE GENOMIC DNA]</scope>
    <source>
        <strain evidence="2 3">MD-104</strain>
    </source>
</reference>
<sequence length="109" mass="11721">MGRSCGAAPRARCLPAFPSSGSLTTETAIQTHPPHPEREPDRRAQTSTWAQAREPTEDAEGQLTAPSCLGRCHTSRMRLGVRARWVFEEFESEGTRGEASGGVSGVPEA</sequence>
<feature type="compositionally biased region" description="Polar residues" evidence="1">
    <location>
        <begin position="19"/>
        <end position="30"/>
    </location>
</feature>
<evidence type="ECO:0000313" key="3">
    <source>
        <dbReference type="Proteomes" id="UP000218811"/>
    </source>
</evidence>
<evidence type="ECO:0000256" key="1">
    <source>
        <dbReference type="SAM" id="MobiDB-lite"/>
    </source>
</evidence>
<feature type="compositionally biased region" description="Basic and acidic residues" evidence="1">
    <location>
        <begin position="34"/>
        <end position="44"/>
    </location>
</feature>
<feature type="region of interest" description="Disordered" evidence="1">
    <location>
        <begin position="1"/>
        <end position="64"/>
    </location>
</feature>
<keyword evidence="3" id="KW-1185">Reference proteome</keyword>
<evidence type="ECO:0000313" key="2">
    <source>
        <dbReference type="EMBL" id="PCH39438.1"/>
    </source>
</evidence>
<dbReference type="AlphaFoldDB" id="A0A2H3JNZ2"/>
<proteinExistence type="predicted"/>
<protein>
    <submittedName>
        <fullName evidence="2">Uncharacterized protein</fullName>
    </submittedName>
</protein>
<organism evidence="2 3">
    <name type="scientific">Wolfiporia cocos (strain MD-104)</name>
    <name type="common">Brown rot fungus</name>
    <dbReference type="NCBI Taxonomy" id="742152"/>
    <lineage>
        <taxon>Eukaryota</taxon>
        <taxon>Fungi</taxon>
        <taxon>Dikarya</taxon>
        <taxon>Basidiomycota</taxon>
        <taxon>Agaricomycotina</taxon>
        <taxon>Agaricomycetes</taxon>
        <taxon>Polyporales</taxon>
        <taxon>Phaeolaceae</taxon>
        <taxon>Wolfiporia</taxon>
    </lineage>
</organism>